<feature type="compositionally biased region" description="Basic and acidic residues" evidence="1">
    <location>
        <begin position="483"/>
        <end position="516"/>
    </location>
</feature>
<feature type="compositionally biased region" description="Polar residues" evidence="1">
    <location>
        <begin position="463"/>
        <end position="478"/>
    </location>
</feature>
<dbReference type="AlphaFoldDB" id="A0A9P8CDB8"/>
<dbReference type="OrthoDB" id="4227485at2759"/>
<proteinExistence type="predicted"/>
<gene>
    <name evidence="2" type="ORF">BJ878DRAFT_558879</name>
</gene>
<dbReference type="Proteomes" id="UP000887226">
    <property type="component" value="Unassembled WGS sequence"/>
</dbReference>
<accession>A0A9P8CDB8</accession>
<sequence>MPPPSRFADREERLATEGREKYQGTARIKLEVLHFPQNEPRELDRKNVERLKGYFKKGQCHRVGRNHIPAVIDQSQLSEVLRDSNVSVKTLLSNTDPHAMLRFPAGSQLQCLHGRHRIQAAREFLTPRESWWTVDLYLSDLKAAFDDLLDLPGLWGDMRISTLNKLISMGCKEGIKDVWSRIFRHKKQAMRMLDTATVKAVELTSPKHSKVDAEMLHGRLVNGQIFAAFNLQDRELIWGELSKIAGLITSFLSFFADINYLHARAYERHRLASSNGASIGGDQDEEKTPGQAAAWKVDEVALSNFAALAIRLGFKSDQISALSQRSADREIARAALLNARKSDHYEYTDATLESNVEQIVRLFDTATSVQVEQVCPAFVSDDPEASGVRCGFPDDKAHTRDAASLTIANLHIEVIEQGESITSFFVRRSVYFAFFGRPSGTRTGARSHPSPPRDPSFGEVESSPLQQSRPKHASNTSGGVHGGPEHEAAGQERSALEQERSTRLEHAAQDGEEQERMEIEVWKPNRQEQERQALDDANNAQDGNDSSQARAIDQRRGTFIDLQNLIADGLASTSRGPATEDMDAFVQDLVGTANATTHSDRQELHQAPDEQLQVFPAPSTVRIEFKIDERGIWRTVRSLLVDISDPSEVERVAKKYMRKGIRPFDSSGNVLVPRTCFQAATADGSNTILLVPENSIKVKNQLVVPASKIMLERELPPGNRQNKARH</sequence>
<feature type="compositionally biased region" description="Basic and acidic residues" evidence="1">
    <location>
        <begin position="7"/>
        <end position="21"/>
    </location>
</feature>
<protein>
    <submittedName>
        <fullName evidence="2">Uncharacterized protein</fullName>
    </submittedName>
</protein>
<reference evidence="2" key="1">
    <citation type="journal article" date="2021" name="IMA Fungus">
        <title>Genomic characterization of three marine fungi, including Emericellopsis atlantica sp. nov. with signatures of a generalist lifestyle and marine biomass degradation.</title>
        <authorList>
            <person name="Hagestad O.C."/>
            <person name="Hou L."/>
            <person name="Andersen J.H."/>
            <person name="Hansen E.H."/>
            <person name="Altermark B."/>
            <person name="Li C."/>
            <person name="Kuhnert E."/>
            <person name="Cox R.J."/>
            <person name="Crous P.W."/>
            <person name="Spatafora J.W."/>
            <person name="Lail K."/>
            <person name="Amirebrahimi M."/>
            <person name="Lipzen A."/>
            <person name="Pangilinan J."/>
            <person name="Andreopoulos W."/>
            <person name="Hayes R.D."/>
            <person name="Ng V."/>
            <person name="Grigoriev I.V."/>
            <person name="Jackson S.A."/>
            <person name="Sutton T.D.S."/>
            <person name="Dobson A.D.W."/>
            <person name="Rama T."/>
        </authorList>
    </citation>
    <scope>NUCLEOTIDE SEQUENCE</scope>
    <source>
        <strain evidence="2">TRa3180A</strain>
    </source>
</reference>
<comment type="caution">
    <text evidence="2">The sequence shown here is derived from an EMBL/GenBank/DDBJ whole genome shotgun (WGS) entry which is preliminary data.</text>
</comment>
<name>A0A9P8CDB8_9HELO</name>
<dbReference type="InterPro" id="IPR022198">
    <property type="entry name" value="DUF3723"/>
</dbReference>
<keyword evidence="3" id="KW-1185">Reference proteome</keyword>
<evidence type="ECO:0000313" key="3">
    <source>
        <dbReference type="Proteomes" id="UP000887226"/>
    </source>
</evidence>
<dbReference type="Pfam" id="PF12520">
    <property type="entry name" value="DUF3723"/>
    <property type="match status" value="2"/>
</dbReference>
<evidence type="ECO:0000313" key="2">
    <source>
        <dbReference type="EMBL" id="KAG9241126.1"/>
    </source>
</evidence>
<feature type="region of interest" description="Disordered" evidence="1">
    <location>
        <begin position="1"/>
        <end position="21"/>
    </location>
</feature>
<dbReference type="EMBL" id="MU254268">
    <property type="protein sequence ID" value="KAG9241126.1"/>
    <property type="molecule type" value="Genomic_DNA"/>
</dbReference>
<organism evidence="2 3">
    <name type="scientific">Calycina marina</name>
    <dbReference type="NCBI Taxonomy" id="1763456"/>
    <lineage>
        <taxon>Eukaryota</taxon>
        <taxon>Fungi</taxon>
        <taxon>Dikarya</taxon>
        <taxon>Ascomycota</taxon>
        <taxon>Pezizomycotina</taxon>
        <taxon>Leotiomycetes</taxon>
        <taxon>Helotiales</taxon>
        <taxon>Pezizellaceae</taxon>
        <taxon>Calycina</taxon>
    </lineage>
</organism>
<evidence type="ECO:0000256" key="1">
    <source>
        <dbReference type="SAM" id="MobiDB-lite"/>
    </source>
</evidence>
<feature type="region of interest" description="Disordered" evidence="1">
    <location>
        <begin position="438"/>
        <end position="516"/>
    </location>
</feature>